<dbReference type="AlphaFoldDB" id="A0A6I4TU76"/>
<gene>
    <name evidence="1" type="ORF">GRI97_03895</name>
</gene>
<evidence type="ECO:0000313" key="2">
    <source>
        <dbReference type="Proteomes" id="UP000469430"/>
    </source>
</evidence>
<dbReference type="EMBL" id="WTYJ01000001">
    <property type="protein sequence ID" value="MXO98128.1"/>
    <property type="molecule type" value="Genomic_DNA"/>
</dbReference>
<evidence type="ECO:0000313" key="1">
    <source>
        <dbReference type="EMBL" id="MXO98128.1"/>
    </source>
</evidence>
<protein>
    <submittedName>
        <fullName evidence="1">Uncharacterized protein</fullName>
    </submittedName>
</protein>
<sequence>MQAYDIDTGPWRTGHAELGPDRTEDGWCFGLPPGITPEQWPLDPVTGYPLVHGFTLLLPEDYRVHGPDIAAVSFFATPADGNDGGADAWNAAVAALIEQPGDTPPADAALHPWWNRARAVHPRTHRMRDILDYAYAAILLTRAEYDGPLCRPPEPIADPAHADVTPPEWIAQGSAAAFERFSGLSDFNDTPDPFLIHRPLRLIARAEDPNAGIAPQETWDNKPAENGYVSPFFTDADGQWHDQPWRKDHGSNHLGGTMMPIQAVPEFSPFYIEFEEPFGGYNFGGGNAQLDFRDMKFDWACG</sequence>
<reference evidence="1 2" key="1">
    <citation type="submission" date="2019-12" db="EMBL/GenBank/DDBJ databases">
        <title>Genomic-based taxomic classification of the family Erythrobacteraceae.</title>
        <authorList>
            <person name="Xu L."/>
        </authorList>
    </citation>
    <scope>NUCLEOTIDE SEQUENCE [LARGE SCALE GENOMIC DNA]</scope>
    <source>
        <strain evidence="1 2">S36</strain>
    </source>
</reference>
<name>A0A6I4TU76_9SPHN</name>
<comment type="caution">
    <text evidence="1">The sequence shown here is derived from an EMBL/GenBank/DDBJ whole genome shotgun (WGS) entry which is preliminary data.</text>
</comment>
<accession>A0A6I4TU76</accession>
<proteinExistence type="predicted"/>
<dbReference type="OrthoDB" id="7845180at2"/>
<keyword evidence="2" id="KW-1185">Reference proteome</keyword>
<dbReference type="Proteomes" id="UP000469430">
    <property type="component" value="Unassembled WGS sequence"/>
</dbReference>
<organism evidence="1 2">
    <name type="scientific">Croceibacterium xixiisoli</name>
    <dbReference type="NCBI Taxonomy" id="1476466"/>
    <lineage>
        <taxon>Bacteria</taxon>
        <taxon>Pseudomonadati</taxon>
        <taxon>Pseudomonadota</taxon>
        <taxon>Alphaproteobacteria</taxon>
        <taxon>Sphingomonadales</taxon>
        <taxon>Erythrobacteraceae</taxon>
        <taxon>Croceibacterium</taxon>
    </lineage>
</organism>
<dbReference type="RefSeq" id="WP_161389794.1">
    <property type="nucleotide sequence ID" value="NZ_JBHSCP010000001.1"/>
</dbReference>